<feature type="non-terminal residue" evidence="3">
    <location>
        <position position="1"/>
    </location>
</feature>
<dbReference type="Proteomes" id="UP000886268">
    <property type="component" value="Unassembled WGS sequence"/>
</dbReference>
<protein>
    <recommendedName>
        <fullName evidence="2">Protein FixA</fullName>
    </recommendedName>
</protein>
<dbReference type="Gene3D" id="3.40.50.620">
    <property type="entry name" value="HUPs"/>
    <property type="match status" value="1"/>
</dbReference>
<dbReference type="GO" id="GO:0009055">
    <property type="term" value="F:electron transfer activity"/>
    <property type="evidence" value="ECO:0007669"/>
    <property type="project" value="InterPro"/>
</dbReference>
<name>A0A7V1I4A6_DESA2</name>
<dbReference type="PROSITE" id="PS01065">
    <property type="entry name" value="ETF_BETA"/>
    <property type="match status" value="1"/>
</dbReference>
<accession>A0A7V1I4A6</accession>
<dbReference type="InterPro" id="IPR000049">
    <property type="entry name" value="ET-Flavoprotein_bsu_CS"/>
</dbReference>
<dbReference type="SUPFAM" id="SSF52402">
    <property type="entry name" value="Adenine nucleotide alpha hydrolases-like"/>
    <property type="match status" value="1"/>
</dbReference>
<proteinExistence type="inferred from homology"/>
<dbReference type="InterPro" id="IPR014729">
    <property type="entry name" value="Rossmann-like_a/b/a_fold"/>
</dbReference>
<evidence type="ECO:0000313" key="3">
    <source>
        <dbReference type="EMBL" id="HEB73738.1"/>
    </source>
</evidence>
<dbReference type="EMBL" id="DRKW01000041">
    <property type="protein sequence ID" value="HEB73738.1"/>
    <property type="molecule type" value="Genomic_DNA"/>
</dbReference>
<comment type="similarity">
    <text evidence="1">Belongs to the ETF beta-subunit/FixA family.</text>
</comment>
<evidence type="ECO:0000256" key="2">
    <source>
        <dbReference type="ARBA" id="ARBA00040635"/>
    </source>
</evidence>
<comment type="caution">
    <text evidence="3">The sequence shown here is derived from an EMBL/GenBank/DDBJ whole genome shotgun (WGS) entry which is preliminary data.</text>
</comment>
<dbReference type="InterPro" id="IPR012255">
    <property type="entry name" value="ETF_b"/>
</dbReference>
<dbReference type="PANTHER" id="PTHR21294">
    <property type="entry name" value="ELECTRON TRANSFER FLAVOPROTEIN BETA-SUBUNIT"/>
    <property type="match status" value="1"/>
</dbReference>
<dbReference type="PANTHER" id="PTHR21294:SF17">
    <property type="entry name" value="PROTEIN FIXA"/>
    <property type="match status" value="1"/>
</dbReference>
<organism evidence="3">
    <name type="scientific">Desulfofervidus auxilii</name>
    <dbReference type="NCBI Taxonomy" id="1621989"/>
    <lineage>
        <taxon>Bacteria</taxon>
        <taxon>Pseudomonadati</taxon>
        <taxon>Thermodesulfobacteriota</taxon>
        <taxon>Candidatus Desulfofervidia</taxon>
        <taxon>Candidatus Desulfofervidales</taxon>
        <taxon>Candidatus Desulfofervidaceae</taxon>
        <taxon>Candidatus Desulfofervidus</taxon>
    </lineage>
</organism>
<gene>
    <name evidence="3" type="ORF">ENJ03_00760</name>
</gene>
<sequence>PYITYIRKIELKNNTLLVERLLDDGYQVVQINLPALLTVIKEIGEPPLPSIRGKMRAKKAKIPLWTTQDIKADSEKIGLKGSATQVVKIFSPPSRGERQMLTGSLEQQARELKDKLMTIMGK</sequence>
<dbReference type="AlphaFoldDB" id="A0A7V1I4A6"/>
<reference evidence="3" key="1">
    <citation type="journal article" date="2020" name="mSystems">
        <title>Genome- and Community-Level Interaction Insights into Carbon Utilization and Element Cycling Functions of Hydrothermarchaeota in Hydrothermal Sediment.</title>
        <authorList>
            <person name="Zhou Z."/>
            <person name="Liu Y."/>
            <person name="Xu W."/>
            <person name="Pan J."/>
            <person name="Luo Z.H."/>
            <person name="Li M."/>
        </authorList>
    </citation>
    <scope>NUCLEOTIDE SEQUENCE [LARGE SCALE GENOMIC DNA]</scope>
    <source>
        <strain evidence="3">HyVt-45</strain>
    </source>
</reference>
<evidence type="ECO:0000256" key="1">
    <source>
        <dbReference type="ARBA" id="ARBA00007557"/>
    </source>
</evidence>